<feature type="compositionally biased region" description="Basic and acidic residues" evidence="1">
    <location>
        <begin position="73"/>
        <end position="82"/>
    </location>
</feature>
<gene>
    <name evidence="2" type="ORF">LSINAPIS_LOCUS10770</name>
</gene>
<accession>A0A5E4QSD0</accession>
<dbReference type="Proteomes" id="UP000324832">
    <property type="component" value="Unassembled WGS sequence"/>
</dbReference>
<dbReference type="AlphaFoldDB" id="A0A5E4QSD0"/>
<dbReference type="EMBL" id="FZQP02004444">
    <property type="protein sequence ID" value="VVD00049.1"/>
    <property type="molecule type" value="Genomic_DNA"/>
</dbReference>
<evidence type="ECO:0000313" key="2">
    <source>
        <dbReference type="EMBL" id="VVD00049.1"/>
    </source>
</evidence>
<reference evidence="2 3" key="1">
    <citation type="submission" date="2017-07" db="EMBL/GenBank/DDBJ databases">
        <authorList>
            <person name="Talla V."/>
            <person name="Backstrom N."/>
        </authorList>
    </citation>
    <scope>NUCLEOTIDE SEQUENCE [LARGE SCALE GENOMIC DNA]</scope>
</reference>
<feature type="compositionally biased region" description="Basic and acidic residues" evidence="1">
    <location>
        <begin position="98"/>
        <end position="107"/>
    </location>
</feature>
<organism evidence="2 3">
    <name type="scientific">Leptidea sinapis</name>
    <dbReference type="NCBI Taxonomy" id="189913"/>
    <lineage>
        <taxon>Eukaryota</taxon>
        <taxon>Metazoa</taxon>
        <taxon>Ecdysozoa</taxon>
        <taxon>Arthropoda</taxon>
        <taxon>Hexapoda</taxon>
        <taxon>Insecta</taxon>
        <taxon>Pterygota</taxon>
        <taxon>Neoptera</taxon>
        <taxon>Endopterygota</taxon>
        <taxon>Lepidoptera</taxon>
        <taxon>Glossata</taxon>
        <taxon>Ditrysia</taxon>
        <taxon>Papilionoidea</taxon>
        <taxon>Pieridae</taxon>
        <taxon>Dismorphiinae</taxon>
        <taxon>Leptidea</taxon>
    </lineage>
</organism>
<feature type="compositionally biased region" description="Low complexity" evidence="1">
    <location>
        <begin position="108"/>
        <end position="130"/>
    </location>
</feature>
<evidence type="ECO:0000313" key="3">
    <source>
        <dbReference type="Proteomes" id="UP000324832"/>
    </source>
</evidence>
<protein>
    <submittedName>
        <fullName evidence="2">Uncharacterized protein</fullName>
    </submittedName>
</protein>
<keyword evidence="3" id="KW-1185">Reference proteome</keyword>
<name>A0A5E4QSD0_9NEOP</name>
<evidence type="ECO:0000256" key="1">
    <source>
        <dbReference type="SAM" id="MobiDB-lite"/>
    </source>
</evidence>
<feature type="compositionally biased region" description="Basic and acidic residues" evidence="1">
    <location>
        <begin position="131"/>
        <end position="140"/>
    </location>
</feature>
<sequence length="140" mass="15258">MMPAQYMQGAGGSGSVYGAGPMYQPAVPHTPYAGGVTYYAPCGDQEQPTRAQRRPTAAIPIVRPVPERAANSSEKENIDRIVENMFVRKHWRGNSSEATKDKPESRGSQEPQSKESSQPNSLTSSSISTDSKQEEKKEEA</sequence>
<feature type="region of interest" description="Disordered" evidence="1">
    <location>
        <begin position="1"/>
        <end position="21"/>
    </location>
</feature>
<proteinExistence type="predicted"/>
<feature type="region of interest" description="Disordered" evidence="1">
    <location>
        <begin position="43"/>
        <end position="140"/>
    </location>
</feature>